<dbReference type="Proteomes" id="UP000185604">
    <property type="component" value="Unassembled WGS sequence"/>
</dbReference>
<evidence type="ECO:0000313" key="2">
    <source>
        <dbReference type="EMBL" id="OLF98741.1"/>
    </source>
</evidence>
<name>A0A6N2GKP6_9BACI</name>
<evidence type="ECO:0000313" key="3">
    <source>
        <dbReference type="Proteomes" id="UP000185604"/>
    </source>
</evidence>
<accession>A0A6N2GKP6</accession>
<protein>
    <submittedName>
        <fullName evidence="2">Uncharacterized protein</fullName>
    </submittedName>
</protein>
<sequence>MDIHDRAISINAIIPNFRQVEMEMWIYIRMNGSSQKLPLSSKKLNMNAG</sequence>
<dbReference type="EMBL" id="JARAFO010000016">
    <property type="protein sequence ID" value="MDE1452199.1"/>
    <property type="molecule type" value="Genomic_DNA"/>
</dbReference>
<gene>
    <name evidence="2" type="ORF">B4121_0268</name>
    <name evidence="1" type="ORF">PVN32_08445</name>
</gene>
<reference evidence="1" key="2">
    <citation type="submission" date="2022-12" db="EMBL/GenBank/DDBJ databases">
        <title>Draft Genome Sequences of Bacillus licheniformis and Bacillus paralicheniformis strains isolated from Irish skim milk powders.</title>
        <authorList>
            <person name="Lourenco A."/>
            <person name="Li F."/>
            <person name="Geraldine D."/>
            <person name="Tobin J.T."/>
            <person name="Butler F."/>
            <person name="Jordan K."/>
            <person name="Obrien T."/>
        </authorList>
    </citation>
    <scope>NUCLEOTIDE SEQUENCE</scope>
    <source>
        <strain evidence="1">3370</strain>
    </source>
</reference>
<proteinExistence type="predicted"/>
<dbReference type="Proteomes" id="UP001216709">
    <property type="component" value="Unassembled WGS sequence"/>
</dbReference>
<dbReference type="RefSeq" id="WP_023856336.1">
    <property type="nucleotide sequence ID" value="NZ_AP025339.1"/>
</dbReference>
<organism evidence="2 3">
    <name type="scientific">Bacillus paralicheniformis</name>
    <dbReference type="NCBI Taxonomy" id="1648923"/>
    <lineage>
        <taxon>Bacteria</taxon>
        <taxon>Bacillati</taxon>
        <taxon>Bacillota</taxon>
        <taxon>Bacilli</taxon>
        <taxon>Bacillales</taxon>
        <taxon>Bacillaceae</taxon>
        <taxon>Bacillus</taxon>
    </lineage>
</organism>
<evidence type="ECO:0000313" key="1">
    <source>
        <dbReference type="EMBL" id="MDE1452199.1"/>
    </source>
</evidence>
<dbReference type="EMBL" id="LKPO01000001">
    <property type="protein sequence ID" value="OLF98741.1"/>
    <property type="molecule type" value="Genomic_DNA"/>
</dbReference>
<dbReference type="AlphaFoldDB" id="A0A6N2GKP6"/>
<comment type="caution">
    <text evidence="2">The sequence shown here is derived from an EMBL/GenBank/DDBJ whole genome shotgun (WGS) entry which is preliminary data.</text>
</comment>
<reference evidence="2 3" key="1">
    <citation type="journal article" date="2016" name="Front. Microbiol.">
        <title>High-Level Heat Resistance of Spores of Bacillus amyloliquefaciens and Bacillus licheniformis Results from the Presence of a spoVA Operon in a Tn1546 Transposon.</title>
        <authorList>
            <person name="Berendsen E.M."/>
            <person name="Koning R.A."/>
            <person name="Boekhorst J."/>
            <person name="de Jong A."/>
            <person name="Kuipers O.P."/>
            <person name="Wells-Bennik M.H."/>
        </authorList>
    </citation>
    <scope>NUCLEOTIDE SEQUENCE [LARGE SCALE GENOMIC DNA]</scope>
    <source>
        <strain evidence="2 3">B4121</strain>
    </source>
</reference>